<proteinExistence type="inferred from homology"/>
<comment type="similarity">
    <text evidence="3">Belongs to the HAD-like hydrolase superfamily. CbbY/CbbZ/Gph/YieH family.</text>
</comment>
<comment type="caution">
    <text evidence="5">The sequence shown here is derived from an EMBL/GenBank/DDBJ whole genome shotgun (WGS) entry which is preliminary data.</text>
</comment>
<dbReference type="SUPFAM" id="SSF56784">
    <property type="entry name" value="HAD-like"/>
    <property type="match status" value="1"/>
</dbReference>
<comment type="pathway">
    <text evidence="2">Organic acid metabolism; glycolate biosynthesis; glycolate from 2-phosphoglycolate: step 1/1.</text>
</comment>
<dbReference type="EMBL" id="RKMK01000047">
    <property type="protein sequence ID" value="RXG86546.1"/>
    <property type="molecule type" value="Genomic_DNA"/>
</dbReference>
<dbReference type="Gene3D" id="3.40.50.1000">
    <property type="entry name" value="HAD superfamily/HAD-like"/>
    <property type="match status" value="1"/>
</dbReference>
<evidence type="ECO:0000256" key="4">
    <source>
        <dbReference type="ARBA" id="ARBA00013078"/>
    </source>
</evidence>
<sequence>MTRTIVDTLIVDLDNTLFDWLSWWHAPFSITYDEISTILGGERAEAEIRRIHRRQGTSDYEYLLEELLGAEAPQISDIRRRVEQRTSSIKRRVTPYRGVTQALAAVKSIGARIVVCTESMEQHAVNRLCELGLLNFIDELFCREGHSVPAYRDSNANYREFLPAQVRMHHLRPGLSKPDPRILYDLVSVVGSDKQRTAYVGDSLTRDVLMARNAGILALHARYGETRDRIEFELLARVSHWTSEDVSRELELLGDDLSKLEAVTVLEHSFSEIFDYLTFERFTNAELAAPSN</sequence>
<evidence type="ECO:0000256" key="2">
    <source>
        <dbReference type="ARBA" id="ARBA00004818"/>
    </source>
</evidence>
<dbReference type="SFLD" id="SFLDG01129">
    <property type="entry name" value="C1.5:_HAD__Beta-PGM__Phosphata"/>
    <property type="match status" value="1"/>
</dbReference>
<comment type="catalytic activity">
    <reaction evidence="1">
        <text>2-phosphoglycolate + H2O = glycolate + phosphate</text>
        <dbReference type="Rhea" id="RHEA:14369"/>
        <dbReference type="ChEBI" id="CHEBI:15377"/>
        <dbReference type="ChEBI" id="CHEBI:29805"/>
        <dbReference type="ChEBI" id="CHEBI:43474"/>
        <dbReference type="ChEBI" id="CHEBI:58033"/>
        <dbReference type="EC" id="3.1.3.18"/>
    </reaction>
</comment>
<dbReference type="PANTHER" id="PTHR43434">
    <property type="entry name" value="PHOSPHOGLYCOLATE PHOSPHATASE"/>
    <property type="match status" value="1"/>
</dbReference>
<dbReference type="Pfam" id="PF00702">
    <property type="entry name" value="Hydrolase"/>
    <property type="match status" value="1"/>
</dbReference>
<dbReference type="RefSeq" id="WP_128930221.1">
    <property type="nucleotide sequence ID" value="NZ_CP022221.1"/>
</dbReference>
<name>A0A4Q0QB92_9BRAD</name>
<dbReference type="GO" id="GO:0005829">
    <property type="term" value="C:cytosol"/>
    <property type="evidence" value="ECO:0007669"/>
    <property type="project" value="TreeGrafter"/>
</dbReference>
<dbReference type="InterPro" id="IPR023214">
    <property type="entry name" value="HAD_sf"/>
</dbReference>
<evidence type="ECO:0000313" key="5">
    <source>
        <dbReference type="EMBL" id="RXG86546.1"/>
    </source>
</evidence>
<dbReference type="Proteomes" id="UP000290174">
    <property type="component" value="Unassembled WGS sequence"/>
</dbReference>
<dbReference type="GO" id="GO:0008967">
    <property type="term" value="F:phosphoglycolate phosphatase activity"/>
    <property type="evidence" value="ECO:0007669"/>
    <property type="project" value="UniProtKB-EC"/>
</dbReference>
<evidence type="ECO:0000313" key="6">
    <source>
        <dbReference type="Proteomes" id="UP000290174"/>
    </source>
</evidence>
<keyword evidence="5" id="KW-0378">Hydrolase</keyword>
<accession>A0A4Q0QB92</accession>
<evidence type="ECO:0000256" key="1">
    <source>
        <dbReference type="ARBA" id="ARBA00000830"/>
    </source>
</evidence>
<dbReference type="EC" id="3.1.3.18" evidence="4"/>
<reference evidence="5 6" key="1">
    <citation type="submission" date="2018-11" db="EMBL/GenBank/DDBJ databases">
        <title>Bradyrhizobium sp. nov., isolated from effective nodules of peanut in China.</title>
        <authorList>
            <person name="Li Y."/>
        </authorList>
    </citation>
    <scope>NUCLEOTIDE SEQUENCE [LARGE SCALE GENOMIC DNA]</scope>
    <source>
        <strain evidence="5 6">CCBAU 51770</strain>
    </source>
</reference>
<dbReference type="AlphaFoldDB" id="A0A4Q0QB92"/>
<organism evidence="5 6">
    <name type="scientific">Bradyrhizobium zhanjiangense</name>
    <dbReference type="NCBI Taxonomy" id="1325107"/>
    <lineage>
        <taxon>Bacteria</taxon>
        <taxon>Pseudomonadati</taxon>
        <taxon>Pseudomonadota</taxon>
        <taxon>Alphaproteobacteria</taxon>
        <taxon>Hyphomicrobiales</taxon>
        <taxon>Nitrobacteraceae</taxon>
        <taxon>Bradyrhizobium</taxon>
    </lineage>
</organism>
<dbReference type="PANTHER" id="PTHR43434:SF1">
    <property type="entry name" value="PHOSPHOGLYCOLATE PHOSPHATASE"/>
    <property type="match status" value="1"/>
</dbReference>
<dbReference type="GO" id="GO:0006281">
    <property type="term" value="P:DNA repair"/>
    <property type="evidence" value="ECO:0007669"/>
    <property type="project" value="TreeGrafter"/>
</dbReference>
<dbReference type="InterPro" id="IPR050155">
    <property type="entry name" value="HAD-like_hydrolase_sf"/>
</dbReference>
<dbReference type="InterPro" id="IPR036412">
    <property type="entry name" value="HAD-like_sf"/>
</dbReference>
<protein>
    <recommendedName>
        <fullName evidence="4">phosphoglycolate phosphatase</fullName>
        <ecNumber evidence="4">3.1.3.18</ecNumber>
    </recommendedName>
</protein>
<evidence type="ECO:0000256" key="3">
    <source>
        <dbReference type="ARBA" id="ARBA00006171"/>
    </source>
</evidence>
<dbReference type="SFLD" id="SFLDS00003">
    <property type="entry name" value="Haloacid_Dehalogenase"/>
    <property type="match status" value="1"/>
</dbReference>
<gene>
    <name evidence="5" type="ORF">EAS61_33165</name>
</gene>